<dbReference type="InterPro" id="IPR053187">
    <property type="entry name" value="Notoamide_regulator"/>
</dbReference>
<dbReference type="GO" id="GO:0008270">
    <property type="term" value="F:zinc ion binding"/>
    <property type="evidence" value="ECO:0007669"/>
    <property type="project" value="InterPro"/>
</dbReference>
<evidence type="ECO:0000256" key="1">
    <source>
        <dbReference type="ARBA" id="ARBA00023242"/>
    </source>
</evidence>
<dbReference type="STRING" id="708187.A0A1Q8RRJ1"/>
<dbReference type="PROSITE" id="PS50048">
    <property type="entry name" value="ZN2_CY6_FUNGAL_2"/>
    <property type="match status" value="1"/>
</dbReference>
<keyword evidence="5" id="KW-1185">Reference proteome</keyword>
<name>A0A1Q8RRJ1_9PEZI</name>
<dbReference type="InterPro" id="IPR036864">
    <property type="entry name" value="Zn2-C6_fun-type_DNA-bd_sf"/>
</dbReference>
<feature type="compositionally biased region" description="Low complexity" evidence="2">
    <location>
        <begin position="22"/>
        <end position="52"/>
    </location>
</feature>
<dbReference type="Gene3D" id="4.10.240.10">
    <property type="entry name" value="Zn(2)-C6 fungal-type DNA-binding domain"/>
    <property type="match status" value="1"/>
</dbReference>
<feature type="region of interest" description="Disordered" evidence="2">
    <location>
        <begin position="1"/>
        <end position="102"/>
    </location>
</feature>
<dbReference type="EMBL" id="MPGH01000108">
    <property type="protein sequence ID" value="OLN86935.1"/>
    <property type="molecule type" value="Genomic_DNA"/>
</dbReference>
<dbReference type="PROSITE" id="PS00463">
    <property type="entry name" value="ZN2_CY6_FUNGAL_1"/>
    <property type="match status" value="1"/>
</dbReference>
<dbReference type="GO" id="GO:0000981">
    <property type="term" value="F:DNA-binding transcription factor activity, RNA polymerase II-specific"/>
    <property type="evidence" value="ECO:0007669"/>
    <property type="project" value="InterPro"/>
</dbReference>
<feature type="domain" description="Zn(2)-C6 fungal-type" evidence="3">
    <location>
        <begin position="110"/>
        <end position="140"/>
    </location>
</feature>
<protein>
    <submittedName>
        <fullName evidence="4">Nitrogen assimilation transcription factor nit-4-like protein 4</fullName>
    </submittedName>
</protein>
<evidence type="ECO:0000313" key="5">
    <source>
        <dbReference type="Proteomes" id="UP000186583"/>
    </source>
</evidence>
<sequence length="724" mass="81111">MSLPSKRRRVILPAPGAVASGSLPPATTPLSASPSASPATSSSASTVSQALTVDSTSASIRSPESGSTGTSRRPEGSEKEPTAAGRSQSVESSGDSKPRAASKRQVIAVACDNCRRRKAKCDGHRPKCQHCTKRAVECHYEANQGETVSLALKRKANELENENAQFRDLFRMVCSKSEDEAAEIFRRIRLSGDPFRVLESIRQAEMLLPSPSSNDRIHDSRLAKLNEKALENSLIRVPAKPWTVVVDDGLVSELITDFFSWDNASCFPAIEQNMFLSDMRAGSLKQAKWCSPILVNAICAVRSPFVERARQFGAITGQDLSKRFREEVMQLLEKSHGRATIPTILGLVLMDWSSSIAGDESSAKMYRFMAWERYKRFKPERRFAMLRPDDPNDAIERLCISKAIWAIFFMESRISYFYHAVADIPPPTIPILFDNHGRDATDPRGNVDVLGRPFLESTTQIPIVPGMATVLSEVACLQYEIMRYLTSGSTVKGSMEDLRRRKHYYCRFQEHRDRRQKRFWVEHNLTPGTCFLRMYENEIAYLLLQSLHPATIFDTPYTGPSMTVKSLILHHCISDTTVTESYLQRYCTHSYITRQVFVTMQNLIPFLNDGHAATKDLFTRLCIMGGLSARVVRMSMYLLQALQAMAWAMKQDIPEAARPYLDPWVKLAIQESETKPPSYAVPDREEIKALLAEDDGNVSGPSESGTELWALIEKWAISGGADQK</sequence>
<dbReference type="SUPFAM" id="SSF57701">
    <property type="entry name" value="Zn2/Cys6 DNA-binding domain"/>
    <property type="match status" value="1"/>
</dbReference>
<dbReference type="Proteomes" id="UP000186583">
    <property type="component" value="Unassembled WGS sequence"/>
</dbReference>
<dbReference type="InterPro" id="IPR001138">
    <property type="entry name" value="Zn2Cys6_DnaBD"/>
</dbReference>
<evidence type="ECO:0000313" key="4">
    <source>
        <dbReference type="EMBL" id="OLN86935.1"/>
    </source>
</evidence>
<feature type="compositionally biased region" description="Polar residues" evidence="2">
    <location>
        <begin position="53"/>
        <end position="71"/>
    </location>
</feature>
<dbReference type="SMART" id="SM00066">
    <property type="entry name" value="GAL4"/>
    <property type="match status" value="1"/>
</dbReference>
<gene>
    <name evidence="4" type="ORF">CCHL11_04583</name>
</gene>
<proteinExistence type="predicted"/>
<dbReference type="PANTHER" id="PTHR47256:SF3">
    <property type="entry name" value="ZN(II)2CYS6 TRANSCRIPTION FACTOR (EUROFUNG)"/>
    <property type="match status" value="1"/>
</dbReference>
<dbReference type="CDD" id="cd00067">
    <property type="entry name" value="GAL4"/>
    <property type="match status" value="1"/>
</dbReference>
<dbReference type="PANTHER" id="PTHR47256">
    <property type="entry name" value="ZN(II)2CYS6 TRANSCRIPTION FACTOR (EUROFUNG)-RELATED"/>
    <property type="match status" value="1"/>
</dbReference>
<keyword evidence="1" id="KW-0539">Nucleus</keyword>
<evidence type="ECO:0000256" key="2">
    <source>
        <dbReference type="SAM" id="MobiDB-lite"/>
    </source>
</evidence>
<evidence type="ECO:0000259" key="3">
    <source>
        <dbReference type="PROSITE" id="PS50048"/>
    </source>
</evidence>
<reference evidence="4 5" key="1">
    <citation type="submission" date="2016-11" db="EMBL/GenBank/DDBJ databases">
        <title>Draft Genome Assembly of Colletotrichum chlorophyti a pathogen of herbaceous plants.</title>
        <authorList>
            <person name="Gan P."/>
            <person name="Narusaka M."/>
            <person name="Tsushima A."/>
            <person name="Narusaka Y."/>
            <person name="Takano Y."/>
            <person name="Shirasu K."/>
        </authorList>
    </citation>
    <scope>NUCLEOTIDE SEQUENCE [LARGE SCALE GENOMIC DNA]</scope>
    <source>
        <strain evidence="4 5">NTL11</strain>
    </source>
</reference>
<organism evidence="4 5">
    <name type="scientific">Colletotrichum chlorophyti</name>
    <dbReference type="NCBI Taxonomy" id="708187"/>
    <lineage>
        <taxon>Eukaryota</taxon>
        <taxon>Fungi</taxon>
        <taxon>Dikarya</taxon>
        <taxon>Ascomycota</taxon>
        <taxon>Pezizomycotina</taxon>
        <taxon>Sordariomycetes</taxon>
        <taxon>Hypocreomycetidae</taxon>
        <taxon>Glomerellales</taxon>
        <taxon>Glomerellaceae</taxon>
        <taxon>Colletotrichum</taxon>
    </lineage>
</organism>
<accession>A0A1Q8RRJ1</accession>
<dbReference type="OrthoDB" id="2943660at2759"/>
<feature type="compositionally biased region" description="Basic residues" evidence="2">
    <location>
        <begin position="1"/>
        <end position="10"/>
    </location>
</feature>
<feature type="compositionally biased region" description="Polar residues" evidence="2">
    <location>
        <begin position="85"/>
        <end position="95"/>
    </location>
</feature>
<dbReference type="Pfam" id="PF00172">
    <property type="entry name" value="Zn_clus"/>
    <property type="match status" value="1"/>
</dbReference>
<comment type="caution">
    <text evidence="4">The sequence shown here is derived from an EMBL/GenBank/DDBJ whole genome shotgun (WGS) entry which is preliminary data.</text>
</comment>
<feature type="compositionally biased region" description="Basic and acidic residues" evidence="2">
    <location>
        <begin position="72"/>
        <end position="81"/>
    </location>
</feature>
<dbReference type="CDD" id="cd12148">
    <property type="entry name" value="fungal_TF_MHR"/>
    <property type="match status" value="1"/>
</dbReference>
<dbReference type="AlphaFoldDB" id="A0A1Q8RRJ1"/>